<protein>
    <submittedName>
        <fullName evidence="1">Uncharacterized protein</fullName>
    </submittedName>
</protein>
<dbReference type="EMBL" id="AZGZ01000003">
    <property type="protein sequence ID" value="KZZ96326.1"/>
    <property type="molecule type" value="Genomic_DNA"/>
</dbReference>
<dbReference type="Proteomes" id="UP000242877">
    <property type="component" value="Unassembled WGS sequence"/>
</dbReference>
<name>A0A168C9P7_9EURO</name>
<organism evidence="1 2">
    <name type="scientific">Ascosphaera apis ARSEF 7405</name>
    <dbReference type="NCBI Taxonomy" id="392613"/>
    <lineage>
        <taxon>Eukaryota</taxon>
        <taxon>Fungi</taxon>
        <taxon>Dikarya</taxon>
        <taxon>Ascomycota</taxon>
        <taxon>Pezizomycotina</taxon>
        <taxon>Eurotiomycetes</taxon>
        <taxon>Eurotiomycetidae</taxon>
        <taxon>Onygenales</taxon>
        <taxon>Ascosphaeraceae</taxon>
        <taxon>Ascosphaera</taxon>
    </lineage>
</organism>
<reference evidence="1 2" key="1">
    <citation type="journal article" date="2016" name="Genome Biol. Evol.">
        <title>Divergent and convergent evolution of fungal pathogenicity.</title>
        <authorList>
            <person name="Shang Y."/>
            <person name="Xiao G."/>
            <person name="Zheng P."/>
            <person name="Cen K."/>
            <person name="Zhan S."/>
            <person name="Wang C."/>
        </authorList>
    </citation>
    <scope>NUCLEOTIDE SEQUENCE [LARGE SCALE GENOMIC DNA]</scope>
    <source>
        <strain evidence="1 2">ARSEF 7405</strain>
    </source>
</reference>
<dbReference type="VEuPathDB" id="FungiDB:AAP_01099"/>
<dbReference type="AlphaFoldDB" id="A0A168C9P7"/>
<gene>
    <name evidence="1" type="ORF">AAP_01099</name>
</gene>
<sequence>MRSLEPLMKAYDMEIDEVCECVMEQDPDDDGQCDLYTLARNTTHHGTNSPTKIKLHIMFRYSREGERFIDQLMCRDSRSVERFVREGKVVHAVIWQLAVLFHQKEAPMISLVQYHEHLCRDYEETTQYRDRKFRLPPRQWRQKFLQAMNRENNEKGNRKVSMLSTGTYC</sequence>
<accession>A0A168C9P7</accession>
<evidence type="ECO:0000313" key="1">
    <source>
        <dbReference type="EMBL" id="KZZ96326.1"/>
    </source>
</evidence>
<proteinExistence type="predicted"/>
<comment type="caution">
    <text evidence="1">The sequence shown here is derived from an EMBL/GenBank/DDBJ whole genome shotgun (WGS) entry which is preliminary data.</text>
</comment>
<keyword evidence="2" id="KW-1185">Reference proteome</keyword>
<evidence type="ECO:0000313" key="2">
    <source>
        <dbReference type="Proteomes" id="UP000242877"/>
    </source>
</evidence>